<feature type="region of interest" description="Disordered" evidence="4">
    <location>
        <begin position="199"/>
        <end position="243"/>
    </location>
</feature>
<organism evidence="6 7">
    <name type="scientific">Tenebrio molitor</name>
    <name type="common">Yellow mealworm beetle</name>
    <dbReference type="NCBI Taxonomy" id="7067"/>
    <lineage>
        <taxon>Eukaryota</taxon>
        <taxon>Metazoa</taxon>
        <taxon>Ecdysozoa</taxon>
        <taxon>Arthropoda</taxon>
        <taxon>Hexapoda</taxon>
        <taxon>Insecta</taxon>
        <taxon>Pterygota</taxon>
        <taxon>Neoptera</taxon>
        <taxon>Endopterygota</taxon>
        <taxon>Coleoptera</taxon>
        <taxon>Polyphaga</taxon>
        <taxon>Cucujiformia</taxon>
        <taxon>Tenebrionidae</taxon>
        <taxon>Tenebrio</taxon>
    </lineage>
</organism>
<name>A0A8J6L7F6_TENMO</name>
<dbReference type="SMART" id="SM00228">
    <property type="entry name" value="PDZ"/>
    <property type="match status" value="1"/>
</dbReference>
<dbReference type="GO" id="GO:0051371">
    <property type="term" value="F:muscle alpha-actinin binding"/>
    <property type="evidence" value="ECO:0007669"/>
    <property type="project" value="TreeGrafter"/>
</dbReference>
<sequence>MFMEKSNGCETGKQQKSRTKKKEKIVLLECLGTTECGYLNLTFGTRRSCPISRPRRRIPANLAPPIAAPALAGGTAAAQMHVKLKRSSDTADLFLQQCAPGGGREGRLPTIQDLSRPLNQSSVSLRRDSPTEQWGFSLVGGADVQTPLIVTRVGFGSPSDGVLQRGDIITKVGNYDARDIRHQDAQTLFKNAGNNIRVVVQRENTPRQNTSTGSSRTSSHNYSPLSVSPHLSPKGNYSTPSPYSPAGSALTPYYSSPLTPIDDNYFEPVTYTPGGRRTTARGQDIHVTNQVRTEKNFDRFKICSILSVLNCEVIEVINGDNGPRRASSAGATRQSTSKLPVPEGSGRRMRFRRSSEGSKKKPKPTDRRNKKRASASFRAENDVVYMTESAEISTGVGGAKMILSRNPSGDHFAPQHESAKLWVRHATPDDRRNGTRPRVRRSRSVYTASVVIFELGYFVCNLPYRTTPLVLPGAKVKREPGPTESYLRHHPNPAVRAPPHHLDPELLIKQKVTNTVLERLATGDPNKQIVHKQFNSPINLYSEPNIADTIQKQTGVTPIRKQVKFNPAESETYKAIQEQQLGDVVQEVSVPPQSRIYAPNKTIPAKKSAHHVVNQNPAFSNSIGDPEVIQQSGSFKRLMWSVLPESSY</sequence>
<dbReference type="AlphaFoldDB" id="A0A8J6L7F6"/>
<dbReference type="Proteomes" id="UP000719412">
    <property type="component" value="Unassembled WGS sequence"/>
</dbReference>
<comment type="caution">
    <text evidence="6">The sequence shown here is derived from an EMBL/GenBank/DDBJ whole genome shotgun (WGS) entry which is preliminary data.</text>
</comment>
<evidence type="ECO:0000256" key="2">
    <source>
        <dbReference type="ARBA" id="ARBA00022490"/>
    </source>
</evidence>
<dbReference type="GO" id="GO:0003779">
    <property type="term" value="F:actin binding"/>
    <property type="evidence" value="ECO:0007669"/>
    <property type="project" value="TreeGrafter"/>
</dbReference>
<evidence type="ECO:0000256" key="1">
    <source>
        <dbReference type="ARBA" id="ARBA00004496"/>
    </source>
</evidence>
<feature type="compositionally biased region" description="Polar residues" evidence="4">
    <location>
        <begin position="202"/>
        <end position="226"/>
    </location>
</feature>
<keyword evidence="2" id="KW-0963">Cytoplasm</keyword>
<dbReference type="EMBL" id="JABDTM020028583">
    <property type="protein sequence ID" value="KAH0808718.1"/>
    <property type="molecule type" value="Genomic_DNA"/>
</dbReference>
<evidence type="ECO:0000256" key="3">
    <source>
        <dbReference type="ARBA" id="ARBA00023038"/>
    </source>
</evidence>
<dbReference type="InterPro" id="IPR001478">
    <property type="entry name" value="PDZ"/>
</dbReference>
<comment type="subcellular location">
    <subcellularLocation>
        <location evidence="1">Cytoplasm</location>
    </subcellularLocation>
</comment>
<dbReference type="GO" id="GO:0005912">
    <property type="term" value="C:adherens junction"/>
    <property type="evidence" value="ECO:0007669"/>
    <property type="project" value="TreeGrafter"/>
</dbReference>
<dbReference type="InterPro" id="IPR031847">
    <property type="entry name" value="PDLI1-4/Zasp-like_mid"/>
</dbReference>
<keyword evidence="3" id="KW-0862">Zinc</keyword>
<dbReference type="SMART" id="SM00735">
    <property type="entry name" value="ZM"/>
    <property type="match status" value="1"/>
</dbReference>
<reference evidence="6" key="2">
    <citation type="submission" date="2021-08" db="EMBL/GenBank/DDBJ databases">
        <authorList>
            <person name="Eriksson T."/>
        </authorList>
    </citation>
    <scope>NUCLEOTIDE SEQUENCE</scope>
    <source>
        <strain evidence="6">Stoneville</strain>
        <tissue evidence="6">Whole head</tissue>
    </source>
</reference>
<dbReference type="GO" id="GO:0001725">
    <property type="term" value="C:stress fiber"/>
    <property type="evidence" value="ECO:0007669"/>
    <property type="project" value="TreeGrafter"/>
</dbReference>
<reference evidence="6" key="1">
    <citation type="journal article" date="2020" name="J Insects Food Feed">
        <title>The yellow mealworm (Tenebrio molitor) genome: a resource for the emerging insects as food and feed industry.</title>
        <authorList>
            <person name="Eriksson T."/>
            <person name="Andere A."/>
            <person name="Kelstrup H."/>
            <person name="Emery V."/>
            <person name="Picard C."/>
        </authorList>
    </citation>
    <scope>NUCLEOTIDE SEQUENCE</scope>
    <source>
        <strain evidence="6">Stoneville</strain>
        <tissue evidence="6">Whole head</tissue>
    </source>
</reference>
<dbReference type="InterPro" id="IPR006643">
    <property type="entry name" value="Zasp-like_motif"/>
</dbReference>
<evidence type="ECO:0000313" key="7">
    <source>
        <dbReference type="Proteomes" id="UP000719412"/>
    </source>
</evidence>
<dbReference type="GO" id="GO:0030036">
    <property type="term" value="P:actin cytoskeleton organization"/>
    <property type="evidence" value="ECO:0007669"/>
    <property type="project" value="TreeGrafter"/>
</dbReference>
<dbReference type="InterPro" id="IPR050604">
    <property type="entry name" value="PDZ-LIM_domain"/>
</dbReference>
<dbReference type="Pfam" id="PF00595">
    <property type="entry name" value="PDZ"/>
    <property type="match status" value="1"/>
</dbReference>
<dbReference type="GO" id="GO:0030018">
    <property type="term" value="C:Z disc"/>
    <property type="evidence" value="ECO:0007669"/>
    <property type="project" value="TreeGrafter"/>
</dbReference>
<feature type="compositionally biased region" description="Polar residues" evidence="4">
    <location>
        <begin position="329"/>
        <end position="338"/>
    </location>
</feature>
<feature type="compositionally biased region" description="Basic and acidic residues" evidence="4">
    <location>
        <begin position="353"/>
        <end position="367"/>
    </location>
</feature>
<evidence type="ECO:0000259" key="5">
    <source>
        <dbReference type="PROSITE" id="PS50106"/>
    </source>
</evidence>
<dbReference type="GO" id="GO:0061061">
    <property type="term" value="P:muscle structure development"/>
    <property type="evidence" value="ECO:0007669"/>
    <property type="project" value="TreeGrafter"/>
</dbReference>
<evidence type="ECO:0000313" key="6">
    <source>
        <dbReference type="EMBL" id="KAH0808718.1"/>
    </source>
</evidence>
<keyword evidence="7" id="KW-1185">Reference proteome</keyword>
<protein>
    <recommendedName>
        <fullName evidence="5">PDZ domain-containing protein</fullName>
    </recommendedName>
</protein>
<feature type="region of interest" description="Disordered" evidence="4">
    <location>
        <begin position="319"/>
        <end position="375"/>
    </location>
</feature>
<evidence type="ECO:0000256" key="4">
    <source>
        <dbReference type="SAM" id="MobiDB-lite"/>
    </source>
</evidence>
<dbReference type="CDD" id="cd23068">
    <property type="entry name" value="PDZ_ZASP52-like"/>
    <property type="match status" value="1"/>
</dbReference>
<dbReference type="Pfam" id="PF15936">
    <property type="entry name" value="DUF4749"/>
    <property type="match status" value="1"/>
</dbReference>
<keyword evidence="3" id="KW-0440">LIM domain</keyword>
<dbReference type="PROSITE" id="PS50106">
    <property type="entry name" value="PDZ"/>
    <property type="match status" value="1"/>
</dbReference>
<feature type="domain" description="PDZ" evidence="5">
    <location>
        <begin position="122"/>
        <end position="204"/>
    </location>
</feature>
<feature type="region of interest" description="Disordered" evidence="4">
    <location>
        <begin position="481"/>
        <end position="500"/>
    </location>
</feature>
<dbReference type="PANTHER" id="PTHR24214">
    <property type="entry name" value="PDZ AND LIM DOMAIN PROTEIN ZASP"/>
    <property type="match status" value="1"/>
</dbReference>
<gene>
    <name evidence="6" type="ORF">GEV33_014073</name>
</gene>
<dbReference type="Gene3D" id="2.30.42.10">
    <property type="match status" value="1"/>
</dbReference>
<accession>A0A8J6L7F6</accession>
<dbReference type="InterPro" id="IPR036034">
    <property type="entry name" value="PDZ_sf"/>
</dbReference>
<keyword evidence="3" id="KW-0479">Metal-binding</keyword>
<proteinExistence type="predicted"/>
<dbReference type="GO" id="GO:0031941">
    <property type="term" value="C:filamentous actin"/>
    <property type="evidence" value="ECO:0007669"/>
    <property type="project" value="TreeGrafter"/>
</dbReference>
<dbReference type="SUPFAM" id="SSF50156">
    <property type="entry name" value="PDZ domain-like"/>
    <property type="match status" value="1"/>
</dbReference>
<dbReference type="PANTHER" id="PTHR24214:SF55">
    <property type="entry name" value="Z BAND ALTERNATIVELY SPLICED PDZ-MOTIF PROTEIN 66, ISOFORM E"/>
    <property type="match status" value="1"/>
</dbReference>